<sequence>MTAALKKTIKCLICGAPVNHSHLGIDSCRACAVFYKRTVDLKHQLVCKSGTNDCRKKGTIISCRKCRFDRFKSIYDRACASERIEPIQDDDVLSDSEQCPDDPTKAVDEPSPTFIDHNNYFDCVASSSNTPIIDRMKQAYSALCIARKASEMSSLNDTVMHDQLGTGDMVLIPSKYFMLITQSQMFLCGVIDFALFAFPDFRKLTNEIRYSLVQDNFRLISSLDMSYRSHHLFPNNDTTMLTYMSFANEESLSNFYEDCPIQINNEFTIEISRKNRKRTSCMSKSQFLKVKPTVDEFISLFGLSIWNDYTSSLSSELSEIASKNRTMIIEELHK</sequence>
<keyword evidence="3" id="KW-0862">Zinc</keyword>
<feature type="non-terminal residue" evidence="11">
    <location>
        <position position="334"/>
    </location>
</feature>
<dbReference type="GO" id="GO:0005634">
    <property type="term" value="C:nucleus"/>
    <property type="evidence" value="ECO:0007669"/>
    <property type="project" value="TreeGrafter"/>
</dbReference>
<evidence type="ECO:0008006" key="13">
    <source>
        <dbReference type="Google" id="ProtNLM"/>
    </source>
</evidence>
<dbReference type="Pfam" id="PF00104">
    <property type="entry name" value="Hormone_recep"/>
    <property type="match status" value="1"/>
</dbReference>
<evidence type="ECO:0000256" key="2">
    <source>
        <dbReference type="ARBA" id="ARBA00022771"/>
    </source>
</evidence>
<keyword evidence="8" id="KW-0539">Nucleus</keyword>
<keyword evidence="1" id="KW-0479">Metal-binding</keyword>
<dbReference type="PANTHER" id="PTHR46011">
    <property type="entry name" value="NUCLEAR HORMONE RECEPTOR FAMILY MEMBER NHR-86-RELATED"/>
    <property type="match status" value="1"/>
</dbReference>
<dbReference type="InterPro" id="IPR001628">
    <property type="entry name" value="Znf_hrmn_rcpt"/>
</dbReference>
<dbReference type="PROSITE" id="PS51030">
    <property type="entry name" value="NUCLEAR_REC_DBD_2"/>
    <property type="match status" value="1"/>
</dbReference>
<dbReference type="SUPFAM" id="SSF57716">
    <property type="entry name" value="Glucocorticoid receptor-like (DNA-binding domain)"/>
    <property type="match status" value="1"/>
</dbReference>
<keyword evidence="7" id="KW-0675">Receptor</keyword>
<gene>
    <name evidence="11" type="ORF">PENTCL1PPCAC_12725</name>
</gene>
<dbReference type="AlphaFoldDB" id="A0AAV5T612"/>
<dbReference type="SUPFAM" id="SSF48508">
    <property type="entry name" value="Nuclear receptor ligand-binding domain"/>
    <property type="match status" value="1"/>
</dbReference>
<evidence type="ECO:0000256" key="4">
    <source>
        <dbReference type="ARBA" id="ARBA00023015"/>
    </source>
</evidence>
<evidence type="ECO:0000259" key="9">
    <source>
        <dbReference type="PROSITE" id="PS51030"/>
    </source>
</evidence>
<protein>
    <recommendedName>
        <fullName evidence="13">Nuclear receptor</fullName>
    </recommendedName>
</protein>
<keyword evidence="12" id="KW-1185">Reference proteome</keyword>
<dbReference type="SMART" id="SM00399">
    <property type="entry name" value="ZnF_C4"/>
    <property type="match status" value="1"/>
</dbReference>
<accession>A0AAV5T612</accession>
<keyword evidence="5" id="KW-0238">DNA-binding</keyword>
<reference evidence="11" key="1">
    <citation type="submission" date="2023-10" db="EMBL/GenBank/DDBJ databases">
        <title>Genome assembly of Pristionchus species.</title>
        <authorList>
            <person name="Yoshida K."/>
            <person name="Sommer R.J."/>
        </authorList>
    </citation>
    <scope>NUCLEOTIDE SEQUENCE</scope>
    <source>
        <strain evidence="11">RS0144</strain>
    </source>
</reference>
<evidence type="ECO:0000313" key="11">
    <source>
        <dbReference type="EMBL" id="GMS90550.1"/>
    </source>
</evidence>
<comment type="caution">
    <text evidence="11">The sequence shown here is derived from an EMBL/GenBank/DDBJ whole genome shotgun (WGS) entry which is preliminary data.</text>
</comment>
<keyword evidence="6" id="KW-0804">Transcription</keyword>
<dbReference type="GO" id="GO:0008270">
    <property type="term" value="F:zinc ion binding"/>
    <property type="evidence" value="ECO:0007669"/>
    <property type="project" value="UniProtKB-KW"/>
</dbReference>
<name>A0AAV5T612_9BILA</name>
<keyword evidence="4" id="KW-0805">Transcription regulation</keyword>
<evidence type="ECO:0000259" key="10">
    <source>
        <dbReference type="PROSITE" id="PS51843"/>
    </source>
</evidence>
<evidence type="ECO:0000256" key="1">
    <source>
        <dbReference type="ARBA" id="ARBA00022723"/>
    </source>
</evidence>
<evidence type="ECO:0000256" key="3">
    <source>
        <dbReference type="ARBA" id="ARBA00022833"/>
    </source>
</evidence>
<dbReference type="PANTHER" id="PTHR46011:SF6">
    <property type="entry name" value="HIGH ZINC ACTIVATED NUCLEAR RECEPTOR PROTEIN"/>
    <property type="match status" value="1"/>
</dbReference>
<dbReference type="Gene3D" id="3.30.50.10">
    <property type="entry name" value="Erythroid Transcription Factor GATA-1, subunit A"/>
    <property type="match status" value="1"/>
</dbReference>
<organism evidence="11 12">
    <name type="scientific">Pristionchus entomophagus</name>
    <dbReference type="NCBI Taxonomy" id="358040"/>
    <lineage>
        <taxon>Eukaryota</taxon>
        <taxon>Metazoa</taxon>
        <taxon>Ecdysozoa</taxon>
        <taxon>Nematoda</taxon>
        <taxon>Chromadorea</taxon>
        <taxon>Rhabditida</taxon>
        <taxon>Rhabditina</taxon>
        <taxon>Diplogasteromorpha</taxon>
        <taxon>Diplogasteroidea</taxon>
        <taxon>Neodiplogasteridae</taxon>
        <taxon>Pristionchus</taxon>
    </lineage>
</organism>
<evidence type="ECO:0000313" key="12">
    <source>
        <dbReference type="Proteomes" id="UP001432027"/>
    </source>
</evidence>
<dbReference type="InterPro" id="IPR013088">
    <property type="entry name" value="Znf_NHR/GATA"/>
</dbReference>
<dbReference type="GO" id="GO:0003700">
    <property type="term" value="F:DNA-binding transcription factor activity"/>
    <property type="evidence" value="ECO:0007669"/>
    <property type="project" value="InterPro"/>
</dbReference>
<evidence type="ECO:0000256" key="6">
    <source>
        <dbReference type="ARBA" id="ARBA00023163"/>
    </source>
</evidence>
<evidence type="ECO:0000256" key="8">
    <source>
        <dbReference type="ARBA" id="ARBA00023242"/>
    </source>
</evidence>
<keyword evidence="2" id="KW-0863">Zinc-finger</keyword>
<dbReference type="InterPro" id="IPR035500">
    <property type="entry name" value="NHR-like_dom_sf"/>
</dbReference>
<dbReference type="GO" id="GO:0043565">
    <property type="term" value="F:sequence-specific DNA binding"/>
    <property type="evidence" value="ECO:0007669"/>
    <property type="project" value="InterPro"/>
</dbReference>
<evidence type="ECO:0000256" key="5">
    <source>
        <dbReference type="ARBA" id="ARBA00023125"/>
    </source>
</evidence>
<dbReference type="PROSITE" id="PS51843">
    <property type="entry name" value="NR_LBD"/>
    <property type="match status" value="1"/>
</dbReference>
<dbReference type="Proteomes" id="UP001432027">
    <property type="component" value="Unassembled WGS sequence"/>
</dbReference>
<dbReference type="EMBL" id="BTSX01000003">
    <property type="protein sequence ID" value="GMS90550.1"/>
    <property type="molecule type" value="Genomic_DNA"/>
</dbReference>
<dbReference type="InterPro" id="IPR000536">
    <property type="entry name" value="Nucl_hrmn_rcpt_lig-bd"/>
</dbReference>
<proteinExistence type="predicted"/>
<feature type="domain" description="NR LBD" evidence="10">
    <location>
        <begin position="151"/>
        <end position="334"/>
    </location>
</feature>
<feature type="domain" description="Nuclear receptor" evidence="9">
    <location>
        <begin position="8"/>
        <end position="89"/>
    </location>
</feature>
<dbReference type="Pfam" id="PF00105">
    <property type="entry name" value="zf-C4"/>
    <property type="match status" value="1"/>
</dbReference>
<evidence type="ECO:0000256" key="7">
    <source>
        <dbReference type="ARBA" id="ARBA00023170"/>
    </source>
</evidence>